<accession>A0AAN6RUF7</accession>
<sequence>MPRHYPHITIKKGTELTLEDEIGHKEDIQLYITAKLRLKNTKAAQTLQAEILEKSSLIFLWVVLVVDILNSEYPGKPIGKIRQRLEEIPPKLADLFEMILTRDEEDPKLL</sequence>
<reference evidence="1" key="2">
    <citation type="submission" date="2023-05" db="EMBL/GenBank/DDBJ databases">
        <authorList>
            <consortium name="Lawrence Berkeley National Laboratory"/>
            <person name="Steindorff A."/>
            <person name="Hensen N."/>
            <person name="Bonometti L."/>
            <person name="Westerberg I."/>
            <person name="Brannstrom I.O."/>
            <person name="Guillou S."/>
            <person name="Cros-Aarteil S."/>
            <person name="Calhoun S."/>
            <person name="Haridas S."/>
            <person name="Kuo A."/>
            <person name="Mondo S."/>
            <person name="Pangilinan J."/>
            <person name="Riley R."/>
            <person name="Labutti K."/>
            <person name="Andreopoulos B."/>
            <person name="Lipzen A."/>
            <person name="Chen C."/>
            <person name="Yanf M."/>
            <person name="Daum C."/>
            <person name="Ng V."/>
            <person name="Clum A."/>
            <person name="Ohm R."/>
            <person name="Martin F."/>
            <person name="Silar P."/>
            <person name="Natvig D."/>
            <person name="Lalanne C."/>
            <person name="Gautier V."/>
            <person name="Ament-Velasquez S.L."/>
            <person name="Kruys A."/>
            <person name="Hutchinson M.I."/>
            <person name="Powell A.J."/>
            <person name="Barry K."/>
            <person name="Miller A.N."/>
            <person name="Grigoriev I.V."/>
            <person name="Debuchy R."/>
            <person name="Gladieux P."/>
            <person name="Thoren M.H."/>
            <person name="Johannesson H."/>
        </authorList>
    </citation>
    <scope>NUCLEOTIDE SEQUENCE</scope>
    <source>
        <strain evidence="1">CBS 103.79</strain>
    </source>
</reference>
<dbReference type="Proteomes" id="UP001303889">
    <property type="component" value="Unassembled WGS sequence"/>
</dbReference>
<name>A0AAN6RUF7_9PEZI</name>
<evidence type="ECO:0000313" key="1">
    <source>
        <dbReference type="EMBL" id="KAK3902928.1"/>
    </source>
</evidence>
<evidence type="ECO:0000313" key="2">
    <source>
        <dbReference type="Proteomes" id="UP001303889"/>
    </source>
</evidence>
<dbReference type="PANTHER" id="PTHR10039:SF5">
    <property type="entry name" value="NACHT DOMAIN-CONTAINING PROTEIN"/>
    <property type="match status" value="1"/>
</dbReference>
<dbReference type="AlphaFoldDB" id="A0AAN6RUF7"/>
<dbReference type="PANTHER" id="PTHR10039">
    <property type="entry name" value="AMELOGENIN"/>
    <property type="match status" value="1"/>
</dbReference>
<dbReference type="EMBL" id="MU855479">
    <property type="protein sequence ID" value="KAK3902928.1"/>
    <property type="molecule type" value="Genomic_DNA"/>
</dbReference>
<organism evidence="1 2">
    <name type="scientific">Staphylotrichum tortipilum</name>
    <dbReference type="NCBI Taxonomy" id="2831512"/>
    <lineage>
        <taxon>Eukaryota</taxon>
        <taxon>Fungi</taxon>
        <taxon>Dikarya</taxon>
        <taxon>Ascomycota</taxon>
        <taxon>Pezizomycotina</taxon>
        <taxon>Sordariomycetes</taxon>
        <taxon>Sordariomycetidae</taxon>
        <taxon>Sordariales</taxon>
        <taxon>Chaetomiaceae</taxon>
        <taxon>Staphylotrichum</taxon>
    </lineage>
</organism>
<protein>
    <submittedName>
        <fullName evidence="1">Uncharacterized protein</fullName>
    </submittedName>
</protein>
<reference evidence="1" key="1">
    <citation type="journal article" date="2023" name="Mol. Phylogenet. Evol.">
        <title>Genome-scale phylogeny and comparative genomics of the fungal order Sordariales.</title>
        <authorList>
            <person name="Hensen N."/>
            <person name="Bonometti L."/>
            <person name="Westerberg I."/>
            <person name="Brannstrom I.O."/>
            <person name="Guillou S."/>
            <person name="Cros-Aarteil S."/>
            <person name="Calhoun S."/>
            <person name="Haridas S."/>
            <person name="Kuo A."/>
            <person name="Mondo S."/>
            <person name="Pangilinan J."/>
            <person name="Riley R."/>
            <person name="LaButti K."/>
            <person name="Andreopoulos B."/>
            <person name="Lipzen A."/>
            <person name="Chen C."/>
            <person name="Yan M."/>
            <person name="Daum C."/>
            <person name="Ng V."/>
            <person name="Clum A."/>
            <person name="Steindorff A."/>
            <person name="Ohm R.A."/>
            <person name="Martin F."/>
            <person name="Silar P."/>
            <person name="Natvig D.O."/>
            <person name="Lalanne C."/>
            <person name="Gautier V."/>
            <person name="Ament-Velasquez S.L."/>
            <person name="Kruys A."/>
            <person name="Hutchinson M.I."/>
            <person name="Powell A.J."/>
            <person name="Barry K."/>
            <person name="Miller A.N."/>
            <person name="Grigoriev I.V."/>
            <person name="Debuchy R."/>
            <person name="Gladieux P."/>
            <person name="Hiltunen Thoren M."/>
            <person name="Johannesson H."/>
        </authorList>
    </citation>
    <scope>NUCLEOTIDE SEQUENCE</scope>
    <source>
        <strain evidence="1">CBS 103.79</strain>
    </source>
</reference>
<comment type="caution">
    <text evidence="1">The sequence shown here is derived from an EMBL/GenBank/DDBJ whole genome shotgun (WGS) entry which is preliminary data.</text>
</comment>
<proteinExistence type="predicted"/>
<gene>
    <name evidence="1" type="ORF">C8A05DRAFT_33350</name>
</gene>
<keyword evidence="2" id="KW-1185">Reference proteome</keyword>